<evidence type="ECO:0000313" key="5">
    <source>
        <dbReference type="Proteomes" id="UP000251561"/>
    </source>
</evidence>
<protein>
    <recommendedName>
        <fullName evidence="3">Response regulatory domain-containing protein</fullName>
    </recommendedName>
</protein>
<dbReference type="PANTHER" id="PTHR44591">
    <property type="entry name" value="STRESS RESPONSE REGULATOR PROTEIN 1"/>
    <property type="match status" value="1"/>
</dbReference>
<dbReference type="GO" id="GO:0000160">
    <property type="term" value="P:phosphorelay signal transduction system"/>
    <property type="evidence" value="ECO:0007669"/>
    <property type="project" value="InterPro"/>
</dbReference>
<proteinExistence type="predicted"/>
<dbReference type="Gene3D" id="3.40.50.2300">
    <property type="match status" value="1"/>
</dbReference>
<reference evidence="4 5" key="1">
    <citation type="submission" date="2018-06" db="EMBL/GenBank/DDBJ databases">
        <title>Genome sequencing of Flavobacterium.</title>
        <authorList>
            <person name="Baek M.-G."/>
            <person name="Yi H."/>
        </authorList>
    </citation>
    <scope>NUCLEOTIDE SEQUENCE [LARGE SCALE GENOMIC DNA]</scope>
    <source>
        <strain evidence="4 5">HYN0086</strain>
    </source>
</reference>
<evidence type="ECO:0000256" key="2">
    <source>
        <dbReference type="PROSITE-ProRule" id="PRU00169"/>
    </source>
</evidence>
<dbReference type="EMBL" id="CP030261">
    <property type="protein sequence ID" value="AXB58098.1"/>
    <property type="molecule type" value="Genomic_DNA"/>
</dbReference>
<dbReference type="Pfam" id="PF00072">
    <property type="entry name" value="Response_reg"/>
    <property type="match status" value="1"/>
</dbReference>
<dbReference type="RefSeq" id="WP_113679027.1">
    <property type="nucleotide sequence ID" value="NZ_CP030261.1"/>
</dbReference>
<dbReference type="SMART" id="SM00448">
    <property type="entry name" value="REC"/>
    <property type="match status" value="1"/>
</dbReference>
<name>A0A344LW06_9FLAO</name>
<evidence type="ECO:0000259" key="3">
    <source>
        <dbReference type="PROSITE" id="PS50110"/>
    </source>
</evidence>
<feature type="modified residue" description="4-aspartylphosphate" evidence="2">
    <location>
        <position position="58"/>
    </location>
</feature>
<gene>
    <name evidence="4" type="ORF">HYN86_16480</name>
</gene>
<keyword evidence="5" id="KW-1185">Reference proteome</keyword>
<dbReference type="KEGG" id="ffl:HYN86_16480"/>
<dbReference type="InterPro" id="IPR011006">
    <property type="entry name" value="CheY-like_superfamily"/>
</dbReference>
<dbReference type="AlphaFoldDB" id="A0A344LW06"/>
<accession>A0A344LW06</accession>
<dbReference type="SUPFAM" id="SSF52172">
    <property type="entry name" value="CheY-like"/>
    <property type="match status" value="1"/>
</dbReference>
<dbReference type="PROSITE" id="PS50110">
    <property type="entry name" value="RESPONSE_REGULATORY"/>
    <property type="match status" value="1"/>
</dbReference>
<evidence type="ECO:0000256" key="1">
    <source>
        <dbReference type="ARBA" id="ARBA00022553"/>
    </source>
</evidence>
<dbReference type="InterPro" id="IPR050595">
    <property type="entry name" value="Bact_response_regulator"/>
</dbReference>
<evidence type="ECO:0000313" key="4">
    <source>
        <dbReference type="EMBL" id="AXB58098.1"/>
    </source>
</evidence>
<dbReference type="InterPro" id="IPR001789">
    <property type="entry name" value="Sig_transdc_resp-reg_receiver"/>
</dbReference>
<organism evidence="4 5">
    <name type="scientific">Flavobacterium fluviale</name>
    <dbReference type="NCBI Taxonomy" id="2249356"/>
    <lineage>
        <taxon>Bacteria</taxon>
        <taxon>Pseudomonadati</taxon>
        <taxon>Bacteroidota</taxon>
        <taxon>Flavobacteriia</taxon>
        <taxon>Flavobacteriales</taxon>
        <taxon>Flavobacteriaceae</taxon>
        <taxon>Flavobacterium</taxon>
    </lineage>
</organism>
<feature type="domain" description="Response regulatory" evidence="3">
    <location>
        <begin position="5"/>
        <end position="125"/>
    </location>
</feature>
<sequence>MKYRNILLVNDTNDDAEIFVLVLNAISDKIRSSVESSALEALKKLQDSKLAPDIIFLDYNMPYLDGSGFLKLLRDIKGLKRIPVVLYSRDSGLMIEEAMTKFNGVQFLKKRTNFRKLFKSLQNIIISEKPEEKFSF</sequence>
<keyword evidence="1 2" id="KW-0597">Phosphoprotein</keyword>
<dbReference type="Proteomes" id="UP000251561">
    <property type="component" value="Chromosome"/>
</dbReference>
<dbReference type="PANTHER" id="PTHR44591:SF3">
    <property type="entry name" value="RESPONSE REGULATORY DOMAIN-CONTAINING PROTEIN"/>
    <property type="match status" value="1"/>
</dbReference>
<dbReference type="OrthoDB" id="9789181at2"/>